<feature type="region of interest" description="Disordered" evidence="1">
    <location>
        <begin position="1"/>
        <end position="28"/>
    </location>
</feature>
<name>A0A6J7H8Z7_9ZZZZ</name>
<evidence type="ECO:0000313" key="2">
    <source>
        <dbReference type="EMBL" id="CAB4913273.1"/>
    </source>
</evidence>
<dbReference type="EMBL" id="CAFBLX010000290">
    <property type="protein sequence ID" value="CAB4913273.1"/>
    <property type="molecule type" value="Genomic_DNA"/>
</dbReference>
<feature type="compositionally biased region" description="Low complexity" evidence="1">
    <location>
        <begin position="187"/>
        <end position="203"/>
    </location>
</feature>
<sequence length="238" mass="24510">MRATASSSSGMPAVTTTPSMAAPAARARCTMRRPPSCSFHRYGSRKSELNWMARPGSSNVESSATRSVKMSSVTCPPPASSAQWPALAAAATIFASTVVGVMPASRIGERPVILVKDVSTTTRPSGSVTGLGANADHAGCTSGAAPGVSRFRWPPREDAAMMPTPCPRSAGVVMRVRRSPGPRSRIQSAPASTTPSMASTQSTESTRIFCASSRARAASSPQRCAQASTSSTASFNAG</sequence>
<feature type="region of interest" description="Disordered" evidence="1">
    <location>
        <begin position="178"/>
        <end position="238"/>
    </location>
</feature>
<proteinExistence type="predicted"/>
<feature type="compositionally biased region" description="Polar residues" evidence="1">
    <location>
        <begin position="229"/>
        <end position="238"/>
    </location>
</feature>
<gene>
    <name evidence="2" type="ORF">UFOPK3472_03172</name>
</gene>
<evidence type="ECO:0000256" key="1">
    <source>
        <dbReference type="SAM" id="MobiDB-lite"/>
    </source>
</evidence>
<feature type="compositionally biased region" description="Polar residues" evidence="1">
    <location>
        <begin position="1"/>
        <end position="19"/>
    </location>
</feature>
<reference evidence="2" key="1">
    <citation type="submission" date="2020-05" db="EMBL/GenBank/DDBJ databases">
        <authorList>
            <person name="Chiriac C."/>
            <person name="Salcher M."/>
            <person name="Ghai R."/>
            <person name="Kavagutti S V."/>
        </authorList>
    </citation>
    <scope>NUCLEOTIDE SEQUENCE</scope>
</reference>
<organism evidence="2">
    <name type="scientific">freshwater metagenome</name>
    <dbReference type="NCBI Taxonomy" id="449393"/>
    <lineage>
        <taxon>unclassified sequences</taxon>
        <taxon>metagenomes</taxon>
        <taxon>ecological metagenomes</taxon>
    </lineage>
</organism>
<accession>A0A6J7H8Z7</accession>
<feature type="compositionally biased region" description="Low complexity" evidence="1">
    <location>
        <begin position="210"/>
        <end position="228"/>
    </location>
</feature>
<dbReference type="AlphaFoldDB" id="A0A6J7H8Z7"/>
<protein>
    <submittedName>
        <fullName evidence="2">Unannotated protein</fullName>
    </submittedName>
</protein>